<dbReference type="KEGG" id="cvn:111124612"/>
<name>A0A8B8D710_CRAVI</name>
<feature type="compositionally biased region" description="Basic and acidic residues" evidence="1">
    <location>
        <begin position="386"/>
        <end position="398"/>
    </location>
</feature>
<feature type="region of interest" description="Disordered" evidence="1">
    <location>
        <begin position="79"/>
        <end position="98"/>
    </location>
</feature>
<dbReference type="GeneID" id="111124612"/>
<dbReference type="AlphaFoldDB" id="A0A8B8D710"/>
<organism evidence="2 3">
    <name type="scientific">Crassostrea virginica</name>
    <name type="common">Eastern oyster</name>
    <dbReference type="NCBI Taxonomy" id="6565"/>
    <lineage>
        <taxon>Eukaryota</taxon>
        <taxon>Metazoa</taxon>
        <taxon>Spiralia</taxon>
        <taxon>Lophotrochozoa</taxon>
        <taxon>Mollusca</taxon>
        <taxon>Bivalvia</taxon>
        <taxon>Autobranchia</taxon>
        <taxon>Pteriomorphia</taxon>
        <taxon>Ostreida</taxon>
        <taxon>Ostreoidea</taxon>
        <taxon>Ostreidae</taxon>
        <taxon>Crassostrea</taxon>
    </lineage>
</organism>
<feature type="region of interest" description="Disordered" evidence="1">
    <location>
        <begin position="31"/>
        <end position="50"/>
    </location>
</feature>
<evidence type="ECO:0000313" key="2">
    <source>
        <dbReference type="Proteomes" id="UP000694844"/>
    </source>
</evidence>
<feature type="compositionally biased region" description="Basic and acidic residues" evidence="1">
    <location>
        <begin position="413"/>
        <end position="425"/>
    </location>
</feature>
<feature type="region of interest" description="Disordered" evidence="1">
    <location>
        <begin position="242"/>
        <end position="270"/>
    </location>
</feature>
<keyword evidence="2" id="KW-1185">Reference proteome</keyword>
<dbReference type="Proteomes" id="UP000694844">
    <property type="component" value="Chromosome 3"/>
</dbReference>
<sequence length="500" mass="55640">MWSNRAESQNSERVDHPTPRMQSAKVYTAGKVPTKVSVPAAPPNGHVKRPQISVRPKLRNTFLGVRAWRLPSRVGLQETDKQQNNPNKHVETVTPPSNGVRTLDTLACVATDKQRQRPFTSAVSVRSLGHVLSDTRGRTILRPSTVTSTEFYEHPNNPQICETPKSERIDMDIGASVSEDEELDNSEDSDAISMSRLSTACLGADVRVKNDNLEPSCTYHVFPNEMMLDSSVTVLNTRSLTWYPSISTPPQPRSRTRNSKRDATPSPSMPEISVAVAECYSPRLLRSRTEDKIDFPVIKRDGKGMLVAADINIGDQVKIECKRTGSGLADEIEHDVETPRIMSLRESKTKLMKNLRKKYAGYVNNKGKKPVYRASGVPDCNSVKSLKSDRTGSIHSTKEASNAQAADPTLHYWKPDDQGEADRKSLSSRRSSRQREADEESMIKVAEYLLSDSNILGNQGRVSEQPPGHKHEVSMAEGMWFDASGRAYVSLAARYDPLRK</sequence>
<feature type="region of interest" description="Disordered" evidence="1">
    <location>
        <begin position="373"/>
        <end position="440"/>
    </location>
</feature>
<gene>
    <name evidence="3" type="primary">LOC111124612</name>
</gene>
<protein>
    <submittedName>
        <fullName evidence="3">Uncharacterized protein LOC111124612 isoform X1</fullName>
    </submittedName>
</protein>
<proteinExistence type="predicted"/>
<dbReference type="RefSeq" id="XP_022323334.1">
    <property type="nucleotide sequence ID" value="XM_022467626.1"/>
</dbReference>
<reference evidence="3" key="1">
    <citation type="submission" date="2025-08" db="UniProtKB">
        <authorList>
            <consortium name="RefSeq"/>
        </authorList>
    </citation>
    <scope>IDENTIFICATION</scope>
    <source>
        <tissue evidence="3">Whole sample</tissue>
    </source>
</reference>
<accession>A0A8B8D710</accession>
<evidence type="ECO:0000313" key="3">
    <source>
        <dbReference type="RefSeq" id="XP_022323334.1"/>
    </source>
</evidence>
<dbReference type="OrthoDB" id="10072175at2759"/>
<feature type="region of interest" description="Disordered" evidence="1">
    <location>
        <begin position="1"/>
        <end position="22"/>
    </location>
</feature>
<evidence type="ECO:0000256" key="1">
    <source>
        <dbReference type="SAM" id="MobiDB-lite"/>
    </source>
</evidence>